<dbReference type="InterPro" id="IPR033479">
    <property type="entry name" value="dCache_1"/>
</dbReference>
<dbReference type="Pfam" id="PF02743">
    <property type="entry name" value="dCache_1"/>
    <property type="match status" value="1"/>
</dbReference>
<protein>
    <submittedName>
        <fullName evidence="11">Sensor histidine kinase</fullName>
    </submittedName>
</protein>
<dbReference type="SUPFAM" id="SSF158472">
    <property type="entry name" value="HAMP domain-like"/>
    <property type="match status" value="1"/>
</dbReference>
<evidence type="ECO:0000256" key="7">
    <source>
        <dbReference type="ARBA" id="ARBA00022989"/>
    </source>
</evidence>
<dbReference type="PROSITE" id="PS50885">
    <property type="entry name" value="HAMP"/>
    <property type="match status" value="1"/>
</dbReference>
<dbReference type="CDD" id="cd12912">
    <property type="entry name" value="PDC2_MCP_like"/>
    <property type="match status" value="1"/>
</dbReference>
<evidence type="ECO:0000256" key="3">
    <source>
        <dbReference type="ARBA" id="ARBA00022553"/>
    </source>
</evidence>
<dbReference type="AlphaFoldDB" id="A0AAJ1MKF2"/>
<keyword evidence="2" id="KW-1003">Cell membrane</keyword>
<dbReference type="EMBL" id="JAQQAL010000029">
    <property type="protein sequence ID" value="MDC7227642.1"/>
    <property type="molecule type" value="Genomic_DNA"/>
</dbReference>
<dbReference type="Proteomes" id="UP001221217">
    <property type="component" value="Unassembled WGS sequence"/>
</dbReference>
<dbReference type="Gene3D" id="6.10.340.10">
    <property type="match status" value="1"/>
</dbReference>
<evidence type="ECO:0000313" key="12">
    <source>
        <dbReference type="Proteomes" id="UP001221217"/>
    </source>
</evidence>
<keyword evidence="5 9" id="KW-0812">Transmembrane</keyword>
<dbReference type="InterPro" id="IPR050640">
    <property type="entry name" value="Bact_2-comp_sensor_kinase"/>
</dbReference>
<dbReference type="Gene3D" id="3.30.450.20">
    <property type="entry name" value="PAS domain"/>
    <property type="match status" value="1"/>
</dbReference>
<dbReference type="CDD" id="cd06225">
    <property type="entry name" value="HAMP"/>
    <property type="match status" value="1"/>
</dbReference>
<dbReference type="Pfam" id="PF02518">
    <property type="entry name" value="HATPase_c"/>
    <property type="match status" value="1"/>
</dbReference>
<dbReference type="GO" id="GO:0000155">
    <property type="term" value="F:phosphorelay sensor kinase activity"/>
    <property type="evidence" value="ECO:0007669"/>
    <property type="project" value="InterPro"/>
</dbReference>
<evidence type="ECO:0000313" key="11">
    <source>
        <dbReference type="EMBL" id="MDC7227642.1"/>
    </source>
</evidence>
<accession>A0AAJ1MKF2</accession>
<dbReference type="PANTHER" id="PTHR34220">
    <property type="entry name" value="SENSOR HISTIDINE KINASE YPDA"/>
    <property type="match status" value="1"/>
</dbReference>
<name>A0AAJ1MKF2_9SPIO</name>
<evidence type="ECO:0000256" key="9">
    <source>
        <dbReference type="SAM" id="Phobius"/>
    </source>
</evidence>
<comment type="subcellular location">
    <subcellularLocation>
        <location evidence="1">Cell membrane</location>
        <topology evidence="1">Multi-pass membrane protein</topology>
    </subcellularLocation>
</comment>
<keyword evidence="6 11" id="KW-0418">Kinase</keyword>
<dbReference type="GO" id="GO:0005886">
    <property type="term" value="C:plasma membrane"/>
    <property type="evidence" value="ECO:0007669"/>
    <property type="project" value="UniProtKB-SubCell"/>
</dbReference>
<evidence type="ECO:0000256" key="2">
    <source>
        <dbReference type="ARBA" id="ARBA00022475"/>
    </source>
</evidence>
<feature type="transmembrane region" description="Helical" evidence="9">
    <location>
        <begin position="16"/>
        <end position="39"/>
    </location>
</feature>
<dbReference type="InterPro" id="IPR003594">
    <property type="entry name" value="HATPase_dom"/>
</dbReference>
<dbReference type="Gene3D" id="3.30.565.10">
    <property type="entry name" value="Histidine kinase-like ATPase, C-terminal domain"/>
    <property type="match status" value="1"/>
</dbReference>
<keyword evidence="7 9" id="KW-1133">Transmembrane helix</keyword>
<evidence type="ECO:0000256" key="4">
    <source>
        <dbReference type="ARBA" id="ARBA00022679"/>
    </source>
</evidence>
<evidence type="ECO:0000256" key="1">
    <source>
        <dbReference type="ARBA" id="ARBA00004651"/>
    </source>
</evidence>
<organism evidence="11 12">
    <name type="scientific">Candidatus Thalassospirochaeta sargassi</name>
    <dbReference type="NCBI Taxonomy" id="3119039"/>
    <lineage>
        <taxon>Bacteria</taxon>
        <taxon>Pseudomonadati</taxon>
        <taxon>Spirochaetota</taxon>
        <taxon>Spirochaetia</taxon>
        <taxon>Spirochaetales</taxon>
        <taxon>Spirochaetaceae</taxon>
        <taxon>Candidatus Thalassospirochaeta</taxon>
    </lineage>
</organism>
<proteinExistence type="predicted"/>
<comment type="caution">
    <text evidence="11">The sequence shown here is derived from an EMBL/GenBank/DDBJ whole genome shotgun (WGS) entry which is preliminary data.</text>
</comment>
<dbReference type="InterPro" id="IPR036890">
    <property type="entry name" value="HATPase_C_sf"/>
</dbReference>
<dbReference type="Pfam" id="PF06580">
    <property type="entry name" value="His_kinase"/>
    <property type="match status" value="1"/>
</dbReference>
<keyword evidence="8 9" id="KW-0472">Membrane</keyword>
<evidence type="ECO:0000256" key="5">
    <source>
        <dbReference type="ARBA" id="ARBA00022692"/>
    </source>
</evidence>
<gene>
    <name evidence="11" type="ORF">PQJ61_12830</name>
</gene>
<reference evidence="11 12" key="1">
    <citation type="submission" date="2022-12" db="EMBL/GenBank/DDBJ databases">
        <title>Metagenome assembled genome from gulf of manar.</title>
        <authorList>
            <person name="Kohli P."/>
            <person name="Pk S."/>
            <person name="Venkata Ramana C."/>
            <person name="Sasikala C."/>
        </authorList>
    </citation>
    <scope>NUCLEOTIDE SEQUENCE [LARGE SCALE GENOMIC DNA]</scope>
    <source>
        <strain evidence="11">JB008</strain>
    </source>
</reference>
<sequence>MNSLNRHRSGSIRNQLIWSFGLLLLLETLVFGFLSNYLFQRTLSETNKIYMNQFVSNLRDVTDTYVSYLEDMSEVVIKNPDIKSYLTEGGISAKQKDDVIEYLYSVKNTRSDIVSIILLNNRGEFLSDSVDDEFSFSGDFKQEHWYHELISQTDYDVYLTASHVQNLIDGEFPWVISLYRKVEQGFIVVDLNYSLIEELCSGINIGGRGYVFIVNNKNEMVYHPRLDLIYNGLKTERTEELLSKLSGTLDANVDGRQVVYTFESSSITGWTVVSVGFIDELYTGLEELRFFLWLILIVTMSVAILLSLLLSMQITHPIEALRSSMKEVEQGNFDISINVKCDHEVYDLARDCDIAIKKIRDLIKENKRDQETKRKHELKALQAQINPHFLYNTLDSIIWLTESNENEEAIAMTEQLASFFRLSLSRGDEIIPVKIVHDHIEAYLVIQKMRYKNTLDYEIDFHPDTYRHAALKLMIQPIVENSIYHGLKGRKNIGHIWISARINGDVLLFRIEDDGVGMDQDLIALINSGDYSHFSRSGVGLRNVAERIKLTFGPEYGLTLSARENGGLIVELTVPADYLNDEETHG</sequence>
<keyword evidence="3" id="KW-0597">Phosphoprotein</keyword>
<evidence type="ECO:0000259" key="10">
    <source>
        <dbReference type="PROSITE" id="PS50885"/>
    </source>
</evidence>
<dbReference type="SUPFAM" id="SSF55874">
    <property type="entry name" value="ATPase domain of HSP90 chaperone/DNA topoisomerase II/histidine kinase"/>
    <property type="match status" value="1"/>
</dbReference>
<dbReference type="SMART" id="SM00387">
    <property type="entry name" value="HATPase_c"/>
    <property type="match status" value="1"/>
</dbReference>
<evidence type="ECO:0000256" key="6">
    <source>
        <dbReference type="ARBA" id="ARBA00022777"/>
    </source>
</evidence>
<dbReference type="InterPro" id="IPR010559">
    <property type="entry name" value="Sig_transdc_His_kin_internal"/>
</dbReference>
<feature type="domain" description="HAMP" evidence="10">
    <location>
        <begin position="312"/>
        <end position="364"/>
    </location>
</feature>
<evidence type="ECO:0000256" key="8">
    <source>
        <dbReference type="ARBA" id="ARBA00023136"/>
    </source>
</evidence>
<dbReference type="PANTHER" id="PTHR34220:SF7">
    <property type="entry name" value="SENSOR HISTIDINE KINASE YPDA"/>
    <property type="match status" value="1"/>
</dbReference>
<keyword evidence="4" id="KW-0808">Transferase</keyword>
<dbReference type="InterPro" id="IPR003660">
    <property type="entry name" value="HAMP_dom"/>
</dbReference>
<feature type="transmembrane region" description="Helical" evidence="9">
    <location>
        <begin position="290"/>
        <end position="312"/>
    </location>
</feature>